<dbReference type="InterPro" id="IPR001647">
    <property type="entry name" value="HTH_TetR"/>
</dbReference>
<reference evidence="4" key="1">
    <citation type="submission" date="2023-07" db="EMBL/GenBank/DDBJ databases">
        <authorList>
            <person name="Aktuganov G."/>
            <person name="Boyko T."/>
            <person name="Delegan Y."/>
            <person name="Galimzianova N."/>
            <person name="Gilvanova E."/>
            <person name="Korobov V."/>
            <person name="Kuzmina L."/>
            <person name="Melentiev A."/>
            <person name="Milman P."/>
            <person name="Ryabova A."/>
            <person name="Stupak E."/>
            <person name="Yasakov T."/>
            <person name="Zharikova N."/>
            <person name="Zhurenko E."/>
        </authorList>
    </citation>
    <scope>NUCLEOTIDE SEQUENCE</scope>
    <source>
        <strain evidence="4">IB-739</strain>
    </source>
</reference>
<evidence type="ECO:0000256" key="1">
    <source>
        <dbReference type="ARBA" id="ARBA00023125"/>
    </source>
</evidence>
<dbReference type="Pfam" id="PF00440">
    <property type="entry name" value="TetR_N"/>
    <property type="match status" value="1"/>
</dbReference>
<feature type="DNA-binding region" description="H-T-H motif" evidence="2">
    <location>
        <begin position="58"/>
        <end position="77"/>
    </location>
</feature>
<keyword evidence="5" id="KW-1185">Reference proteome</keyword>
<name>A0ABT8VEE8_9BACL</name>
<dbReference type="InterPro" id="IPR009057">
    <property type="entry name" value="Homeodomain-like_sf"/>
</dbReference>
<proteinExistence type="predicted"/>
<dbReference type="InterPro" id="IPR050109">
    <property type="entry name" value="HTH-type_TetR-like_transc_reg"/>
</dbReference>
<dbReference type="Proteomes" id="UP001168883">
    <property type="component" value="Unassembled WGS sequence"/>
</dbReference>
<protein>
    <submittedName>
        <fullName evidence="4">TetR/AcrR family transcriptional regulator</fullName>
    </submittedName>
</protein>
<comment type="caution">
    <text evidence="4">The sequence shown here is derived from an EMBL/GenBank/DDBJ whole genome shotgun (WGS) entry which is preliminary data.</text>
</comment>
<dbReference type="PROSITE" id="PS01081">
    <property type="entry name" value="HTH_TETR_1"/>
    <property type="match status" value="1"/>
</dbReference>
<dbReference type="PROSITE" id="PS50977">
    <property type="entry name" value="HTH_TETR_2"/>
    <property type="match status" value="1"/>
</dbReference>
<dbReference type="PANTHER" id="PTHR30328:SF54">
    <property type="entry name" value="HTH-TYPE TRANSCRIPTIONAL REPRESSOR SCO4008"/>
    <property type="match status" value="1"/>
</dbReference>
<organism evidence="4 5">
    <name type="scientific">Paenibacillus ehimensis</name>
    <dbReference type="NCBI Taxonomy" id="79264"/>
    <lineage>
        <taxon>Bacteria</taxon>
        <taxon>Bacillati</taxon>
        <taxon>Bacillota</taxon>
        <taxon>Bacilli</taxon>
        <taxon>Bacillales</taxon>
        <taxon>Paenibacillaceae</taxon>
        <taxon>Paenibacillus</taxon>
    </lineage>
</organism>
<evidence type="ECO:0000259" key="3">
    <source>
        <dbReference type="PROSITE" id="PS50977"/>
    </source>
</evidence>
<dbReference type="Gene3D" id="1.10.357.10">
    <property type="entry name" value="Tetracycline Repressor, domain 2"/>
    <property type="match status" value="1"/>
</dbReference>
<feature type="domain" description="HTH tetR-type" evidence="3">
    <location>
        <begin position="35"/>
        <end position="95"/>
    </location>
</feature>
<evidence type="ECO:0000313" key="4">
    <source>
        <dbReference type="EMBL" id="MDO3679344.1"/>
    </source>
</evidence>
<accession>A0ABT8VEE8</accession>
<dbReference type="Gene3D" id="1.10.10.60">
    <property type="entry name" value="Homeodomain-like"/>
    <property type="match status" value="1"/>
</dbReference>
<sequence length="233" mass="27133">MKPIDILTGWSAYNTMLLTNWSATREGVKHLPLQLYEREKILEACLSVFARYGYKNTSTEMLAEAAGISKALIFHHFISKKKLYLSLLEHCFEKVRTVVRFDVFSEREDFFNTIDRLGRIKLDYFRKHPDELKLVYEAFYSPPNELKADIEEKYGQAIAEKNQSMERLFEAVPLREGVDRKQAFELIMITSKHFENKFSAAFTDTGALDDEAANGLFDEMNRFYSMIRHGIAE</sequence>
<dbReference type="SUPFAM" id="SSF48498">
    <property type="entry name" value="Tetracyclin repressor-like, C-terminal domain"/>
    <property type="match status" value="1"/>
</dbReference>
<evidence type="ECO:0000256" key="2">
    <source>
        <dbReference type="PROSITE-ProRule" id="PRU00335"/>
    </source>
</evidence>
<dbReference type="RefSeq" id="WP_302879547.1">
    <property type="nucleotide sequence ID" value="NZ_JAUMKJ010000026.1"/>
</dbReference>
<dbReference type="SUPFAM" id="SSF46689">
    <property type="entry name" value="Homeodomain-like"/>
    <property type="match status" value="1"/>
</dbReference>
<dbReference type="PRINTS" id="PR00455">
    <property type="entry name" value="HTHTETR"/>
</dbReference>
<dbReference type="EMBL" id="JAUMKJ010000026">
    <property type="protein sequence ID" value="MDO3679344.1"/>
    <property type="molecule type" value="Genomic_DNA"/>
</dbReference>
<dbReference type="InterPro" id="IPR036271">
    <property type="entry name" value="Tet_transcr_reg_TetR-rel_C_sf"/>
</dbReference>
<dbReference type="InterPro" id="IPR023772">
    <property type="entry name" value="DNA-bd_HTH_TetR-type_CS"/>
</dbReference>
<dbReference type="PANTHER" id="PTHR30328">
    <property type="entry name" value="TRANSCRIPTIONAL REPRESSOR"/>
    <property type="match status" value="1"/>
</dbReference>
<evidence type="ECO:0000313" key="5">
    <source>
        <dbReference type="Proteomes" id="UP001168883"/>
    </source>
</evidence>
<keyword evidence="1 2" id="KW-0238">DNA-binding</keyword>
<gene>
    <name evidence="4" type="ORF">Q3C12_20250</name>
</gene>